<organism evidence="1 2">
    <name type="scientific">Parasponia andersonii</name>
    <name type="common">Sponia andersonii</name>
    <dbReference type="NCBI Taxonomy" id="3476"/>
    <lineage>
        <taxon>Eukaryota</taxon>
        <taxon>Viridiplantae</taxon>
        <taxon>Streptophyta</taxon>
        <taxon>Embryophyta</taxon>
        <taxon>Tracheophyta</taxon>
        <taxon>Spermatophyta</taxon>
        <taxon>Magnoliopsida</taxon>
        <taxon>eudicotyledons</taxon>
        <taxon>Gunneridae</taxon>
        <taxon>Pentapetalae</taxon>
        <taxon>rosids</taxon>
        <taxon>fabids</taxon>
        <taxon>Rosales</taxon>
        <taxon>Cannabaceae</taxon>
        <taxon>Parasponia</taxon>
    </lineage>
</organism>
<keyword evidence="2" id="KW-1185">Reference proteome</keyword>
<dbReference type="Gene3D" id="3.40.50.720">
    <property type="entry name" value="NAD(P)-binding Rossmann-like Domain"/>
    <property type="match status" value="1"/>
</dbReference>
<sequence>MLKIVYKKITIRGFLVKDFMNFFLDLLLTTVNHLRTSTLHTVEEISTCLESIPQVFIGLFHSSNVGKKIVKLII</sequence>
<evidence type="ECO:0000313" key="2">
    <source>
        <dbReference type="Proteomes" id="UP000237105"/>
    </source>
</evidence>
<dbReference type="PANTHER" id="PTHR43205">
    <property type="entry name" value="PROSTAGLANDIN REDUCTASE"/>
    <property type="match status" value="1"/>
</dbReference>
<dbReference type="PANTHER" id="PTHR43205:SF12">
    <property type="entry name" value="OS06G0602900 PROTEIN"/>
    <property type="match status" value="1"/>
</dbReference>
<comment type="caution">
    <text evidence="1">The sequence shown here is derived from an EMBL/GenBank/DDBJ whole genome shotgun (WGS) entry which is preliminary data.</text>
</comment>
<dbReference type="InterPro" id="IPR045010">
    <property type="entry name" value="MDR_fam"/>
</dbReference>
<reference evidence="2" key="1">
    <citation type="submission" date="2016-06" db="EMBL/GenBank/DDBJ databases">
        <title>Parallel loss of symbiosis genes in relatives of nitrogen-fixing non-legume Parasponia.</title>
        <authorList>
            <person name="Van Velzen R."/>
            <person name="Holmer R."/>
            <person name="Bu F."/>
            <person name="Rutten L."/>
            <person name="Van Zeijl A."/>
            <person name="Liu W."/>
            <person name="Santuari L."/>
            <person name="Cao Q."/>
            <person name="Sharma T."/>
            <person name="Shen D."/>
            <person name="Roswanjaya Y."/>
            <person name="Wardhani T."/>
            <person name="Kalhor M.S."/>
            <person name="Jansen J."/>
            <person name="Van den Hoogen J."/>
            <person name="Gungor B."/>
            <person name="Hartog M."/>
            <person name="Hontelez J."/>
            <person name="Verver J."/>
            <person name="Yang W.-C."/>
            <person name="Schijlen E."/>
            <person name="Repin R."/>
            <person name="Schilthuizen M."/>
            <person name="Schranz E."/>
            <person name="Heidstra R."/>
            <person name="Miyata K."/>
            <person name="Fedorova E."/>
            <person name="Kohlen W."/>
            <person name="Bisseling T."/>
            <person name="Smit S."/>
            <person name="Geurts R."/>
        </authorList>
    </citation>
    <scope>NUCLEOTIDE SEQUENCE [LARGE SCALE GENOMIC DNA]</scope>
    <source>
        <strain evidence="2">cv. WU1-14</strain>
    </source>
</reference>
<dbReference type="AlphaFoldDB" id="A0A2P5AS08"/>
<name>A0A2P5AS08_PARAD</name>
<dbReference type="Gene3D" id="3.90.180.10">
    <property type="entry name" value="Medium-chain alcohol dehydrogenases, catalytic domain"/>
    <property type="match status" value="1"/>
</dbReference>
<gene>
    <name evidence="1" type="ORF">PanWU01x14_305900</name>
</gene>
<dbReference type="EMBL" id="JXTB01000469">
    <property type="protein sequence ID" value="PON39336.1"/>
    <property type="molecule type" value="Genomic_DNA"/>
</dbReference>
<dbReference type="Proteomes" id="UP000237105">
    <property type="component" value="Unassembled WGS sequence"/>
</dbReference>
<proteinExistence type="predicted"/>
<protein>
    <submittedName>
        <fullName evidence="1">Alcohol dehydrogenase superfamily, zinc-type</fullName>
    </submittedName>
</protein>
<accession>A0A2P5AS08</accession>
<evidence type="ECO:0000313" key="1">
    <source>
        <dbReference type="EMBL" id="PON39336.1"/>
    </source>
</evidence>
<dbReference type="OrthoDB" id="809632at2759"/>
<dbReference type="GO" id="GO:0016628">
    <property type="term" value="F:oxidoreductase activity, acting on the CH-CH group of donors, NAD or NADP as acceptor"/>
    <property type="evidence" value="ECO:0007669"/>
    <property type="project" value="InterPro"/>
</dbReference>